<evidence type="ECO:0000256" key="10">
    <source>
        <dbReference type="SAM" id="MobiDB-lite"/>
    </source>
</evidence>
<organism evidence="11 12">
    <name type="scientific">Chloropicon roscoffensis</name>
    <dbReference type="NCBI Taxonomy" id="1461544"/>
    <lineage>
        <taxon>Eukaryota</taxon>
        <taxon>Viridiplantae</taxon>
        <taxon>Chlorophyta</taxon>
        <taxon>Chloropicophyceae</taxon>
        <taxon>Chloropicales</taxon>
        <taxon>Chloropicaceae</taxon>
        <taxon>Chloropicon</taxon>
    </lineage>
</organism>
<dbReference type="Pfam" id="PF02696">
    <property type="entry name" value="SelO"/>
    <property type="match status" value="1"/>
</dbReference>
<evidence type="ECO:0000313" key="12">
    <source>
        <dbReference type="Proteomes" id="UP001472866"/>
    </source>
</evidence>
<dbReference type="GO" id="GO:0046872">
    <property type="term" value="F:metal ion binding"/>
    <property type="evidence" value="ECO:0007669"/>
    <property type="project" value="UniProtKB-KW"/>
</dbReference>
<dbReference type="PANTHER" id="PTHR32057:SF14">
    <property type="entry name" value="PROTEIN ADENYLYLTRANSFERASE SELO, MITOCHONDRIAL"/>
    <property type="match status" value="1"/>
</dbReference>
<evidence type="ECO:0000313" key="11">
    <source>
        <dbReference type="EMBL" id="WZN60073.1"/>
    </source>
</evidence>
<keyword evidence="7" id="KW-0067">ATP-binding</keyword>
<reference evidence="11 12" key="1">
    <citation type="submission" date="2024-03" db="EMBL/GenBank/DDBJ databases">
        <title>Complete genome sequence of the green alga Chloropicon roscoffensis RCC1871.</title>
        <authorList>
            <person name="Lemieux C."/>
            <person name="Pombert J.-F."/>
            <person name="Otis C."/>
            <person name="Turmel M."/>
        </authorList>
    </citation>
    <scope>NUCLEOTIDE SEQUENCE [LARGE SCALE GENOMIC DNA]</scope>
    <source>
        <strain evidence="11 12">RCC1871</strain>
    </source>
</reference>
<keyword evidence="12" id="KW-1185">Reference proteome</keyword>
<evidence type="ECO:0000256" key="3">
    <source>
        <dbReference type="ARBA" id="ARBA00022679"/>
    </source>
</evidence>
<evidence type="ECO:0000256" key="8">
    <source>
        <dbReference type="ARBA" id="ARBA00022842"/>
    </source>
</evidence>
<proteinExistence type="inferred from homology"/>
<dbReference type="GO" id="GO:0009534">
    <property type="term" value="C:chloroplast thylakoid"/>
    <property type="evidence" value="ECO:0007669"/>
    <property type="project" value="TreeGrafter"/>
</dbReference>
<keyword evidence="8" id="KW-0460">Magnesium</keyword>
<name>A0AAX4P2C1_9CHLO</name>
<evidence type="ECO:0000256" key="7">
    <source>
        <dbReference type="ARBA" id="ARBA00022840"/>
    </source>
</evidence>
<sequence length="596" mass="64842">MVHLSTLSRTAAGSRATRIAVAGDGAGALGARTAAAAAATRRLSSERGRAGTRTMSPPRAGDKTLGTLSWEKTFTEALPGEPGGVDPSPRQVHSAFWSATEPTDGSGKPAHLIAYSREATALLDLDESQCTTSDFAQFFGGKSLLDLKDLRPFAQNYGGHQFGHWAGQLGDGRAMTLGEVVNSRGERWEVQLKGAGLTPYSRRADGRAVLRSSVREFLCSEAMFHLGVPTTRASSLVGTGDGVYRDMFYNGNVKLEKGAVVCRLAPSFVRFGTFQLPAVRGEDETPMVRKLADYVIKHHFPEAEAGGAEEPGSKYERMYQKVVEDSAKLVVEWQGCGFVHGVLNTDNMSILSLTIDYGPFGFLERFNVNYTPNTTDVPGYRYAYKNQPQIVLWNLAQLGSALATAGLFEIERAQEILDKYGGALTANYEAKMAAKLGLSEYSQELSIGLMQLMSGCKADMTNTYRSLSEVTRMQGEDLSKIPGGLSAVLEEAGASEEQRAEWLEWIKGYHAALRADPMPAEEQAKLQDATNPCFILRNHLCQEAIEAAEDGDFGPVHDLLDLLRRPYEDQEGKESYKRVVPEEMDGPGVSMLSCSS</sequence>
<dbReference type="InterPro" id="IPR003846">
    <property type="entry name" value="SelO"/>
</dbReference>
<dbReference type="EMBL" id="CP151502">
    <property type="protein sequence ID" value="WZN60073.1"/>
    <property type="molecule type" value="Genomic_DNA"/>
</dbReference>
<evidence type="ECO:0000256" key="9">
    <source>
        <dbReference type="ARBA" id="ARBA00031547"/>
    </source>
</evidence>
<dbReference type="NCBIfam" id="NF000658">
    <property type="entry name" value="PRK00029.1"/>
    <property type="match status" value="1"/>
</dbReference>
<evidence type="ECO:0000256" key="5">
    <source>
        <dbReference type="ARBA" id="ARBA00022723"/>
    </source>
</evidence>
<dbReference type="AlphaFoldDB" id="A0AAX4P2C1"/>
<dbReference type="GO" id="GO:0005524">
    <property type="term" value="F:ATP binding"/>
    <property type="evidence" value="ECO:0007669"/>
    <property type="project" value="UniProtKB-KW"/>
</dbReference>
<accession>A0AAX4P2C1</accession>
<evidence type="ECO:0000256" key="2">
    <source>
        <dbReference type="ARBA" id="ARBA00009747"/>
    </source>
</evidence>
<keyword evidence="5" id="KW-0479">Metal-binding</keyword>
<comment type="similarity">
    <text evidence="2">Belongs to the SELO family.</text>
</comment>
<dbReference type="PANTHER" id="PTHR32057">
    <property type="entry name" value="PROTEIN ADENYLYLTRANSFERASE SELO, MITOCHONDRIAL"/>
    <property type="match status" value="1"/>
</dbReference>
<feature type="region of interest" description="Disordered" evidence="10">
    <location>
        <begin position="39"/>
        <end position="65"/>
    </location>
</feature>
<evidence type="ECO:0000256" key="1">
    <source>
        <dbReference type="ARBA" id="ARBA00001946"/>
    </source>
</evidence>
<keyword evidence="3" id="KW-0808">Transferase</keyword>
<evidence type="ECO:0000256" key="4">
    <source>
        <dbReference type="ARBA" id="ARBA00022695"/>
    </source>
</evidence>
<dbReference type="HAMAP" id="MF_00692">
    <property type="entry name" value="SelO"/>
    <property type="match status" value="1"/>
</dbReference>
<protein>
    <recommendedName>
        <fullName evidence="9">Selenoprotein O</fullName>
    </recommendedName>
</protein>
<keyword evidence="4" id="KW-0548">Nucleotidyltransferase</keyword>
<evidence type="ECO:0000256" key="6">
    <source>
        <dbReference type="ARBA" id="ARBA00022741"/>
    </source>
</evidence>
<dbReference type="Proteomes" id="UP001472866">
    <property type="component" value="Chromosome 02"/>
</dbReference>
<gene>
    <name evidence="11" type="ORF">HKI87_02g16010</name>
</gene>
<keyword evidence="6" id="KW-0547">Nucleotide-binding</keyword>
<comment type="cofactor">
    <cofactor evidence="1">
        <name>Mg(2+)</name>
        <dbReference type="ChEBI" id="CHEBI:18420"/>
    </cofactor>
</comment>
<dbReference type="GO" id="GO:0070733">
    <property type="term" value="F:AMPylase activity"/>
    <property type="evidence" value="ECO:0007669"/>
    <property type="project" value="TreeGrafter"/>
</dbReference>